<dbReference type="EMBL" id="JAJJMB010014260">
    <property type="protein sequence ID" value="KAI3861526.1"/>
    <property type="molecule type" value="Genomic_DNA"/>
</dbReference>
<organism evidence="3 4">
    <name type="scientific">Papaver atlanticum</name>
    <dbReference type="NCBI Taxonomy" id="357466"/>
    <lineage>
        <taxon>Eukaryota</taxon>
        <taxon>Viridiplantae</taxon>
        <taxon>Streptophyta</taxon>
        <taxon>Embryophyta</taxon>
        <taxon>Tracheophyta</taxon>
        <taxon>Spermatophyta</taxon>
        <taxon>Magnoliopsida</taxon>
        <taxon>Ranunculales</taxon>
        <taxon>Papaveraceae</taxon>
        <taxon>Papaveroideae</taxon>
        <taxon>Papaver</taxon>
    </lineage>
</organism>
<evidence type="ECO:0000313" key="3">
    <source>
        <dbReference type="EMBL" id="KAI3861526.1"/>
    </source>
</evidence>
<evidence type="ECO:0000256" key="1">
    <source>
        <dbReference type="SAM" id="MobiDB-lite"/>
    </source>
</evidence>
<protein>
    <recommendedName>
        <fullName evidence="5">Glycine-rich protein</fullName>
    </recommendedName>
</protein>
<keyword evidence="4" id="KW-1185">Reference proteome</keyword>
<evidence type="ECO:0008006" key="5">
    <source>
        <dbReference type="Google" id="ProtNLM"/>
    </source>
</evidence>
<sequence>MKSGERRSWWLLLLFLTLVSAYMKPVCVHGSDEQNLPVERQFSGLHQNNSNVDVAGGDDANVTNSSFDVTAVTNDNKNSGYGGGGGSGKGSGHGGK</sequence>
<comment type="caution">
    <text evidence="3">The sequence shown here is derived from an EMBL/GenBank/DDBJ whole genome shotgun (WGS) entry which is preliminary data.</text>
</comment>
<evidence type="ECO:0000313" key="4">
    <source>
        <dbReference type="Proteomes" id="UP001202328"/>
    </source>
</evidence>
<accession>A0AAD4S3T2</accession>
<evidence type="ECO:0000256" key="2">
    <source>
        <dbReference type="SAM" id="SignalP"/>
    </source>
</evidence>
<feature type="non-terminal residue" evidence="3">
    <location>
        <position position="96"/>
    </location>
</feature>
<gene>
    <name evidence="3" type="ORF">MKW98_000478</name>
</gene>
<name>A0AAD4S3T2_9MAGN</name>
<dbReference type="Proteomes" id="UP001202328">
    <property type="component" value="Unassembled WGS sequence"/>
</dbReference>
<proteinExistence type="predicted"/>
<feature type="signal peptide" evidence="2">
    <location>
        <begin position="1"/>
        <end position="21"/>
    </location>
</feature>
<keyword evidence="2" id="KW-0732">Signal</keyword>
<reference evidence="3" key="1">
    <citation type="submission" date="2022-04" db="EMBL/GenBank/DDBJ databases">
        <title>A functionally conserved STORR gene fusion in Papaver species that diverged 16.8 million years ago.</title>
        <authorList>
            <person name="Catania T."/>
        </authorList>
    </citation>
    <scope>NUCLEOTIDE SEQUENCE</scope>
    <source>
        <strain evidence="3">S-188037</strain>
    </source>
</reference>
<feature type="chain" id="PRO_5042132145" description="Glycine-rich protein" evidence="2">
    <location>
        <begin position="22"/>
        <end position="96"/>
    </location>
</feature>
<dbReference type="AlphaFoldDB" id="A0AAD4S3T2"/>
<feature type="region of interest" description="Disordered" evidence="1">
    <location>
        <begin position="71"/>
        <end position="96"/>
    </location>
</feature>
<feature type="compositionally biased region" description="Gly residues" evidence="1">
    <location>
        <begin position="80"/>
        <end position="96"/>
    </location>
</feature>